<sequence length="80" mass="9158">MVMMLTLTCDACMQRDATHFIETNTHSFRPYKHTPLLQKPFFPFSSVSCLVGQSNPDIFHSPEQNSPESHSILRSFQSRA</sequence>
<evidence type="ECO:0000313" key="3">
    <source>
        <dbReference type="Proteomes" id="UP001229421"/>
    </source>
</evidence>
<dbReference type="AlphaFoldDB" id="A0AAD8KHX2"/>
<protein>
    <submittedName>
        <fullName evidence="2">Uncharacterized protein</fullName>
    </submittedName>
</protein>
<proteinExistence type="predicted"/>
<organism evidence="2 3">
    <name type="scientific">Tagetes erecta</name>
    <name type="common">African marigold</name>
    <dbReference type="NCBI Taxonomy" id="13708"/>
    <lineage>
        <taxon>Eukaryota</taxon>
        <taxon>Viridiplantae</taxon>
        <taxon>Streptophyta</taxon>
        <taxon>Embryophyta</taxon>
        <taxon>Tracheophyta</taxon>
        <taxon>Spermatophyta</taxon>
        <taxon>Magnoliopsida</taxon>
        <taxon>eudicotyledons</taxon>
        <taxon>Gunneridae</taxon>
        <taxon>Pentapetalae</taxon>
        <taxon>asterids</taxon>
        <taxon>campanulids</taxon>
        <taxon>Asterales</taxon>
        <taxon>Asteraceae</taxon>
        <taxon>Asteroideae</taxon>
        <taxon>Heliantheae alliance</taxon>
        <taxon>Tageteae</taxon>
        <taxon>Tagetes</taxon>
    </lineage>
</organism>
<evidence type="ECO:0000313" key="2">
    <source>
        <dbReference type="EMBL" id="KAK1423230.1"/>
    </source>
</evidence>
<reference evidence="2" key="1">
    <citation type="journal article" date="2023" name="bioRxiv">
        <title>Improved chromosome-level genome assembly for marigold (Tagetes erecta).</title>
        <authorList>
            <person name="Jiang F."/>
            <person name="Yuan L."/>
            <person name="Wang S."/>
            <person name="Wang H."/>
            <person name="Xu D."/>
            <person name="Wang A."/>
            <person name="Fan W."/>
        </authorList>
    </citation>
    <scope>NUCLEOTIDE SEQUENCE</scope>
    <source>
        <strain evidence="2">WSJ</strain>
        <tissue evidence="2">Leaf</tissue>
    </source>
</reference>
<accession>A0AAD8KHX2</accession>
<gene>
    <name evidence="2" type="ORF">QVD17_18527</name>
</gene>
<name>A0AAD8KHX2_TARER</name>
<feature type="region of interest" description="Disordered" evidence="1">
    <location>
        <begin position="58"/>
        <end position="80"/>
    </location>
</feature>
<evidence type="ECO:0000256" key="1">
    <source>
        <dbReference type="SAM" id="MobiDB-lite"/>
    </source>
</evidence>
<dbReference type="EMBL" id="JAUHHV010000005">
    <property type="protein sequence ID" value="KAK1423230.1"/>
    <property type="molecule type" value="Genomic_DNA"/>
</dbReference>
<comment type="caution">
    <text evidence="2">The sequence shown here is derived from an EMBL/GenBank/DDBJ whole genome shotgun (WGS) entry which is preliminary data.</text>
</comment>
<dbReference type="Proteomes" id="UP001229421">
    <property type="component" value="Unassembled WGS sequence"/>
</dbReference>
<keyword evidence="3" id="KW-1185">Reference proteome</keyword>